<name>J3N3P8_ORYBR</name>
<dbReference type="EnsemblPlants" id="OB10G21460.1">
    <property type="protein sequence ID" value="OB10G21460.1"/>
    <property type="gene ID" value="OB10G21460"/>
</dbReference>
<accession>J3N3P8</accession>
<reference evidence="1" key="1">
    <citation type="journal article" date="2013" name="Nat. Commun.">
        <title>Whole-genome sequencing of Oryza brachyantha reveals mechanisms underlying Oryza genome evolution.</title>
        <authorList>
            <person name="Chen J."/>
            <person name="Huang Q."/>
            <person name="Gao D."/>
            <person name="Wang J."/>
            <person name="Lang Y."/>
            <person name="Liu T."/>
            <person name="Li B."/>
            <person name="Bai Z."/>
            <person name="Luis Goicoechea J."/>
            <person name="Liang C."/>
            <person name="Chen C."/>
            <person name="Zhang W."/>
            <person name="Sun S."/>
            <person name="Liao Y."/>
            <person name="Zhang X."/>
            <person name="Yang L."/>
            <person name="Song C."/>
            <person name="Wang M."/>
            <person name="Shi J."/>
            <person name="Liu G."/>
            <person name="Liu J."/>
            <person name="Zhou H."/>
            <person name="Zhou W."/>
            <person name="Yu Q."/>
            <person name="An N."/>
            <person name="Chen Y."/>
            <person name="Cai Q."/>
            <person name="Wang B."/>
            <person name="Liu B."/>
            <person name="Min J."/>
            <person name="Huang Y."/>
            <person name="Wu H."/>
            <person name="Li Z."/>
            <person name="Zhang Y."/>
            <person name="Yin Y."/>
            <person name="Song W."/>
            <person name="Jiang J."/>
            <person name="Jackson S.A."/>
            <person name="Wing R.A."/>
            <person name="Wang J."/>
            <person name="Chen M."/>
        </authorList>
    </citation>
    <scope>NUCLEOTIDE SEQUENCE [LARGE SCALE GENOMIC DNA]</scope>
    <source>
        <strain evidence="1">cv. IRGC 101232</strain>
    </source>
</reference>
<keyword evidence="2" id="KW-1185">Reference proteome</keyword>
<reference evidence="1" key="2">
    <citation type="submission" date="2013-04" db="UniProtKB">
        <authorList>
            <consortium name="EnsemblPlants"/>
        </authorList>
    </citation>
    <scope>IDENTIFICATION</scope>
</reference>
<proteinExistence type="predicted"/>
<organism evidence="1">
    <name type="scientific">Oryza brachyantha</name>
    <name type="common">malo sina</name>
    <dbReference type="NCBI Taxonomy" id="4533"/>
    <lineage>
        <taxon>Eukaryota</taxon>
        <taxon>Viridiplantae</taxon>
        <taxon>Streptophyta</taxon>
        <taxon>Embryophyta</taxon>
        <taxon>Tracheophyta</taxon>
        <taxon>Spermatophyta</taxon>
        <taxon>Magnoliopsida</taxon>
        <taxon>Liliopsida</taxon>
        <taxon>Poales</taxon>
        <taxon>Poaceae</taxon>
        <taxon>BOP clade</taxon>
        <taxon>Oryzoideae</taxon>
        <taxon>Oryzeae</taxon>
        <taxon>Oryzinae</taxon>
        <taxon>Oryza</taxon>
    </lineage>
</organism>
<dbReference type="Proteomes" id="UP000006038">
    <property type="component" value="Chromosome 10"/>
</dbReference>
<sequence>MERFQAFTYLDGILLQWVVKNGATATDVNDAYGSKVGVAAAARAERMLAADHM</sequence>
<dbReference type="Gramene" id="OB10G21460.1">
    <property type="protein sequence ID" value="OB10G21460.1"/>
    <property type="gene ID" value="OB10G21460"/>
</dbReference>
<evidence type="ECO:0000313" key="2">
    <source>
        <dbReference type="Proteomes" id="UP000006038"/>
    </source>
</evidence>
<dbReference type="AlphaFoldDB" id="J3N3P8"/>
<evidence type="ECO:0000313" key="1">
    <source>
        <dbReference type="EnsemblPlants" id="OB10G21460.1"/>
    </source>
</evidence>
<protein>
    <submittedName>
        <fullName evidence="1">Uncharacterized protein</fullName>
    </submittedName>
</protein>
<dbReference type="HOGENOM" id="CLU_3071885_0_0_1"/>